<dbReference type="RefSeq" id="WP_210060078.1">
    <property type="nucleotide sequence ID" value="NZ_JAGGLJ010000002.1"/>
</dbReference>
<sequence>MNSLSRMNRDISSQAISNIIVDKNSVSSGEDIKIIVNYNDKNGKINPGDYIKIDLGNNESVTVNGYREKKGLFFKGILVGHFEVAGSEAKIIFNNQVEAFLQGSVSGFIDFSAKIRNESHSNQTTSIISGGQYININIEKESSGGTSSQFFYKTGDIQTDNLEEVRWFLIFNSVGDEYSGYIDIDDQIQNPENHKIIKESVAITRVDHIGNSKSYYGTEGLTEFNNETGSTLVFTEDSVYGEIPWDRIAHSQISINYNTKILNPRAESFSNKVILNNSQQIIQEENFSVKNVSANAGIIGSKKMN</sequence>
<keyword evidence="3" id="KW-0964">Secreted</keyword>
<dbReference type="SUPFAM" id="SSF49401">
    <property type="entry name" value="Bacterial adhesins"/>
    <property type="match status" value="2"/>
</dbReference>
<evidence type="ECO:0000313" key="7">
    <source>
        <dbReference type="Proteomes" id="UP001519306"/>
    </source>
</evidence>
<dbReference type="Gene3D" id="2.60.40.740">
    <property type="match status" value="1"/>
</dbReference>
<keyword evidence="5" id="KW-0572">Peptidoglycan-anchor</keyword>
<keyword evidence="2" id="KW-0134">Cell wall</keyword>
<evidence type="ECO:0000256" key="2">
    <source>
        <dbReference type="ARBA" id="ARBA00022512"/>
    </source>
</evidence>
<protein>
    <submittedName>
        <fullName evidence="6">Uncharacterized protein</fullName>
    </submittedName>
</protein>
<dbReference type="EMBL" id="JAGGLJ010000002">
    <property type="protein sequence ID" value="MBP2024770.1"/>
    <property type="molecule type" value="Genomic_DNA"/>
</dbReference>
<reference evidence="6 7" key="1">
    <citation type="submission" date="2021-03" db="EMBL/GenBank/DDBJ databases">
        <title>Genomic Encyclopedia of Type Strains, Phase IV (KMG-IV): sequencing the most valuable type-strain genomes for metagenomic binning, comparative biology and taxonomic classification.</title>
        <authorList>
            <person name="Goeker M."/>
        </authorList>
    </citation>
    <scope>NUCLEOTIDE SEQUENCE [LARGE SCALE GENOMIC DNA]</scope>
    <source>
        <strain evidence="6 7">DSM 27563</strain>
    </source>
</reference>
<comment type="subcellular location">
    <subcellularLocation>
        <location evidence="1">Secreted</location>
        <location evidence="1">Cell wall</location>
    </subcellularLocation>
</comment>
<gene>
    <name evidence="6" type="ORF">J2Z71_000286</name>
</gene>
<dbReference type="InterPro" id="IPR011252">
    <property type="entry name" value="Fibrogen-bd_dom1"/>
</dbReference>
<proteinExistence type="predicted"/>
<dbReference type="Gene3D" id="2.60.40.1280">
    <property type="match status" value="1"/>
</dbReference>
<keyword evidence="7" id="KW-1185">Reference proteome</keyword>
<evidence type="ECO:0000256" key="1">
    <source>
        <dbReference type="ARBA" id="ARBA00004191"/>
    </source>
</evidence>
<keyword evidence="4" id="KW-0732">Signal</keyword>
<dbReference type="Proteomes" id="UP001519306">
    <property type="component" value="Unassembled WGS sequence"/>
</dbReference>
<organism evidence="6 7">
    <name type="scientific">Peptoniphilus stercorisuis</name>
    <dbReference type="NCBI Taxonomy" id="1436965"/>
    <lineage>
        <taxon>Bacteria</taxon>
        <taxon>Bacillati</taxon>
        <taxon>Bacillota</taxon>
        <taxon>Tissierellia</taxon>
        <taxon>Tissierellales</taxon>
        <taxon>Peptoniphilaceae</taxon>
        <taxon>Peptoniphilus</taxon>
    </lineage>
</organism>
<evidence type="ECO:0000256" key="4">
    <source>
        <dbReference type="ARBA" id="ARBA00022729"/>
    </source>
</evidence>
<dbReference type="InterPro" id="IPR008966">
    <property type="entry name" value="Adhesion_dom_sf"/>
</dbReference>
<accession>A0ABS4KAG5</accession>
<name>A0ABS4KAG5_9FIRM</name>
<evidence type="ECO:0000313" key="6">
    <source>
        <dbReference type="EMBL" id="MBP2024770.1"/>
    </source>
</evidence>
<comment type="caution">
    <text evidence="6">The sequence shown here is derived from an EMBL/GenBank/DDBJ whole genome shotgun (WGS) entry which is preliminary data.</text>
</comment>
<evidence type="ECO:0000256" key="3">
    <source>
        <dbReference type="ARBA" id="ARBA00022525"/>
    </source>
</evidence>
<evidence type="ECO:0000256" key="5">
    <source>
        <dbReference type="ARBA" id="ARBA00023088"/>
    </source>
</evidence>